<reference evidence="6" key="1">
    <citation type="journal article" date="2019" name="Int. J. Syst. Evol. Microbiol.">
        <title>The Global Catalogue of Microorganisms (GCM) 10K type strain sequencing project: providing services to taxonomists for standard genome sequencing and annotation.</title>
        <authorList>
            <consortium name="The Broad Institute Genomics Platform"/>
            <consortium name="The Broad Institute Genome Sequencing Center for Infectious Disease"/>
            <person name="Wu L."/>
            <person name="Ma J."/>
        </authorList>
    </citation>
    <scope>NUCLEOTIDE SEQUENCE [LARGE SCALE GENOMIC DNA]</scope>
    <source>
        <strain evidence="6">KCTC 22157</strain>
    </source>
</reference>
<feature type="transmembrane region" description="Helical" evidence="4">
    <location>
        <begin position="138"/>
        <end position="160"/>
    </location>
</feature>
<dbReference type="PANTHER" id="PTHR23121:SF9">
    <property type="entry name" value="SODIUM-DEPENDENT GLUCOSE TRANSPORTER 1"/>
    <property type="match status" value="1"/>
</dbReference>
<feature type="transmembrane region" description="Helical" evidence="4">
    <location>
        <begin position="78"/>
        <end position="95"/>
    </location>
</feature>
<accession>A0ABQ2WH74</accession>
<dbReference type="EMBL" id="BMXO01000004">
    <property type="protein sequence ID" value="GGW52890.1"/>
    <property type="molecule type" value="Genomic_DNA"/>
</dbReference>
<feature type="transmembrane region" description="Helical" evidence="4">
    <location>
        <begin position="359"/>
        <end position="381"/>
    </location>
</feature>
<dbReference type="Gene3D" id="1.20.1250.20">
    <property type="entry name" value="MFS general substrate transporter like domains"/>
    <property type="match status" value="2"/>
</dbReference>
<dbReference type="Pfam" id="PF07690">
    <property type="entry name" value="MFS_1"/>
    <property type="match status" value="1"/>
</dbReference>
<comment type="caution">
    <text evidence="5">The sequence shown here is derived from an EMBL/GenBank/DDBJ whole genome shotgun (WGS) entry which is preliminary data.</text>
</comment>
<keyword evidence="3 4" id="KW-0472">Membrane</keyword>
<proteinExistence type="predicted"/>
<evidence type="ECO:0000256" key="1">
    <source>
        <dbReference type="ARBA" id="ARBA00022692"/>
    </source>
</evidence>
<feature type="transmembrane region" description="Helical" evidence="4">
    <location>
        <begin position="208"/>
        <end position="234"/>
    </location>
</feature>
<keyword evidence="6" id="KW-1185">Reference proteome</keyword>
<evidence type="ECO:0000256" key="3">
    <source>
        <dbReference type="ARBA" id="ARBA00023136"/>
    </source>
</evidence>
<evidence type="ECO:0008006" key="7">
    <source>
        <dbReference type="Google" id="ProtNLM"/>
    </source>
</evidence>
<feature type="transmembrane region" description="Helical" evidence="4">
    <location>
        <begin position="276"/>
        <end position="295"/>
    </location>
</feature>
<dbReference type="SUPFAM" id="SSF103473">
    <property type="entry name" value="MFS general substrate transporter"/>
    <property type="match status" value="1"/>
</dbReference>
<sequence length="393" mass="41054">MLHFSSAYHRRLTWTYFGLFIAIGMTGGLLGPALPHLASASGSSMSQIAVLFTARAVGNMSGALVTGVLMDRFNGHRVLLIMGILTVAGLALAPLSPLLVLLALLFMLLGFSEVSLNAGGNTLLLWLHRDAAGPNVSALHFCFSVGNMLTPLVMVAALSLTGQFHWTFWVVGLCVAGMLWPLSRFASPTMPAPSSPSSSIGAHKHRDPLLLGIFMVLFALYVGIEVTFAGWVTAYGALSGVPGEQATLLATLFWLALSAGRLLAIPLLRWCAPWQVLVGCLAIGLSAAGGWHAGVLSLAPGALLFGLSASAFFPTLFALCNHTMVMRGRTTGAIFTAAGCGALIIPSLTGPLLDTAGPGAFPVLLASLWLLIGLGLCLLTLRLRILAQSTADP</sequence>
<evidence type="ECO:0000313" key="6">
    <source>
        <dbReference type="Proteomes" id="UP000647585"/>
    </source>
</evidence>
<feature type="transmembrane region" description="Helical" evidence="4">
    <location>
        <begin position="12"/>
        <end position="34"/>
    </location>
</feature>
<organism evidence="5 6">
    <name type="scientific">Halomonas johnsoniae</name>
    <dbReference type="NCBI Taxonomy" id="502832"/>
    <lineage>
        <taxon>Bacteria</taxon>
        <taxon>Pseudomonadati</taxon>
        <taxon>Pseudomonadota</taxon>
        <taxon>Gammaproteobacteria</taxon>
        <taxon>Oceanospirillales</taxon>
        <taxon>Halomonadaceae</taxon>
        <taxon>Halomonas</taxon>
    </lineage>
</organism>
<protein>
    <recommendedName>
        <fullName evidence="7">MFS transporter</fullName>
    </recommendedName>
</protein>
<feature type="transmembrane region" description="Helical" evidence="4">
    <location>
        <begin position="301"/>
        <end position="320"/>
    </location>
</feature>
<feature type="transmembrane region" description="Helical" evidence="4">
    <location>
        <begin position="166"/>
        <end position="187"/>
    </location>
</feature>
<feature type="transmembrane region" description="Helical" evidence="4">
    <location>
        <begin position="46"/>
        <end position="66"/>
    </location>
</feature>
<evidence type="ECO:0000256" key="4">
    <source>
        <dbReference type="SAM" id="Phobius"/>
    </source>
</evidence>
<dbReference type="InterPro" id="IPR011701">
    <property type="entry name" value="MFS"/>
</dbReference>
<keyword evidence="1 4" id="KW-0812">Transmembrane</keyword>
<feature type="transmembrane region" description="Helical" evidence="4">
    <location>
        <begin position="101"/>
        <end position="126"/>
    </location>
</feature>
<dbReference type="InterPro" id="IPR036259">
    <property type="entry name" value="MFS_trans_sf"/>
</dbReference>
<feature type="transmembrane region" description="Helical" evidence="4">
    <location>
        <begin position="332"/>
        <end position="353"/>
    </location>
</feature>
<dbReference type="PANTHER" id="PTHR23121">
    <property type="entry name" value="SODIUM-DEPENDENT GLUCOSE TRANSPORTER 1"/>
    <property type="match status" value="1"/>
</dbReference>
<evidence type="ECO:0000313" key="5">
    <source>
        <dbReference type="EMBL" id="GGW52890.1"/>
    </source>
</evidence>
<evidence type="ECO:0000256" key="2">
    <source>
        <dbReference type="ARBA" id="ARBA00022989"/>
    </source>
</evidence>
<feature type="transmembrane region" description="Helical" evidence="4">
    <location>
        <begin position="246"/>
        <end position="264"/>
    </location>
</feature>
<keyword evidence="2 4" id="KW-1133">Transmembrane helix</keyword>
<dbReference type="Proteomes" id="UP000647585">
    <property type="component" value="Unassembled WGS sequence"/>
</dbReference>
<dbReference type="RefSeq" id="WP_193461274.1">
    <property type="nucleotide sequence ID" value="NZ_BMXO01000004.1"/>
</dbReference>
<name>A0ABQ2WH74_9GAMM</name>
<gene>
    <name evidence="5" type="ORF">GCM10007158_12720</name>
</gene>